<reference evidence="4" key="1">
    <citation type="journal article" date="2015" name="Nature">
        <title>Complex archaea that bridge the gap between prokaryotes and eukaryotes.</title>
        <authorList>
            <person name="Spang A."/>
            <person name="Saw J.H."/>
            <person name="Jorgensen S.L."/>
            <person name="Zaremba-Niedzwiedzka K."/>
            <person name="Martijn J."/>
            <person name="Lind A.E."/>
            <person name="van Eijk R."/>
            <person name="Schleper C."/>
            <person name="Guy L."/>
            <person name="Ettema T.J."/>
        </authorList>
    </citation>
    <scope>NUCLEOTIDE SEQUENCE</scope>
</reference>
<dbReference type="PRINTS" id="PR00081">
    <property type="entry name" value="GDHRDH"/>
</dbReference>
<keyword evidence="2" id="KW-0560">Oxidoreductase</keyword>
<dbReference type="Gene3D" id="3.40.50.720">
    <property type="entry name" value="NAD(P)-binding Rossmann-like Domain"/>
    <property type="match status" value="1"/>
</dbReference>
<sequence length="155" mass="15469">MTTPQPKEPTIGELFDLTGKRALVTGASGHLGGAIARALAEAGATVVVGSRRLSRAEDAAGALPTGPGVVHRAVELDQMDEASLQQGFGQAVDVAGGLDVLVNNRVSGAAIRSISSNSACLTSSRSCAHSCTMAAPATASSSEDVNPSRSGEAPS</sequence>
<dbReference type="EMBL" id="LAZR01060421">
    <property type="protein sequence ID" value="KKK65701.1"/>
    <property type="molecule type" value="Genomic_DNA"/>
</dbReference>
<feature type="region of interest" description="Disordered" evidence="3">
    <location>
        <begin position="134"/>
        <end position="155"/>
    </location>
</feature>
<dbReference type="PANTHER" id="PTHR43669:SF3">
    <property type="entry name" value="ALCOHOL DEHYDROGENASE, PUTATIVE (AFU_ORTHOLOGUE AFUA_3G03445)-RELATED"/>
    <property type="match status" value="1"/>
</dbReference>
<dbReference type="PANTHER" id="PTHR43669">
    <property type="entry name" value="5-KETO-D-GLUCONATE 5-REDUCTASE"/>
    <property type="match status" value="1"/>
</dbReference>
<dbReference type="GO" id="GO:0016491">
    <property type="term" value="F:oxidoreductase activity"/>
    <property type="evidence" value="ECO:0007669"/>
    <property type="project" value="UniProtKB-KW"/>
</dbReference>
<proteinExistence type="inferred from homology"/>
<dbReference type="AlphaFoldDB" id="A0A0F9A0H6"/>
<dbReference type="InterPro" id="IPR036291">
    <property type="entry name" value="NAD(P)-bd_dom_sf"/>
</dbReference>
<dbReference type="InterPro" id="IPR002347">
    <property type="entry name" value="SDR_fam"/>
</dbReference>
<evidence type="ECO:0000256" key="2">
    <source>
        <dbReference type="ARBA" id="ARBA00023002"/>
    </source>
</evidence>
<evidence type="ECO:0000313" key="4">
    <source>
        <dbReference type="EMBL" id="KKK65701.1"/>
    </source>
</evidence>
<comment type="caution">
    <text evidence="4">The sequence shown here is derived from an EMBL/GenBank/DDBJ whole genome shotgun (WGS) entry which is preliminary data.</text>
</comment>
<evidence type="ECO:0008006" key="5">
    <source>
        <dbReference type="Google" id="ProtNLM"/>
    </source>
</evidence>
<name>A0A0F9A0H6_9ZZZZ</name>
<dbReference type="SUPFAM" id="SSF51735">
    <property type="entry name" value="NAD(P)-binding Rossmann-fold domains"/>
    <property type="match status" value="1"/>
</dbReference>
<evidence type="ECO:0000256" key="3">
    <source>
        <dbReference type="SAM" id="MobiDB-lite"/>
    </source>
</evidence>
<protein>
    <recommendedName>
        <fullName evidence="5">Short-chain dehydrogenase/reductase SDR</fullName>
    </recommendedName>
</protein>
<comment type="similarity">
    <text evidence="1">Belongs to the short-chain dehydrogenases/reductases (SDR) family.</text>
</comment>
<dbReference type="Pfam" id="PF00106">
    <property type="entry name" value="adh_short"/>
    <property type="match status" value="1"/>
</dbReference>
<organism evidence="4">
    <name type="scientific">marine sediment metagenome</name>
    <dbReference type="NCBI Taxonomy" id="412755"/>
    <lineage>
        <taxon>unclassified sequences</taxon>
        <taxon>metagenomes</taxon>
        <taxon>ecological metagenomes</taxon>
    </lineage>
</organism>
<feature type="compositionally biased region" description="Polar residues" evidence="3">
    <location>
        <begin position="138"/>
        <end position="149"/>
    </location>
</feature>
<evidence type="ECO:0000256" key="1">
    <source>
        <dbReference type="ARBA" id="ARBA00006484"/>
    </source>
</evidence>
<gene>
    <name evidence="4" type="ORF">LCGC14_2971490</name>
</gene>
<accession>A0A0F9A0H6</accession>
<feature type="non-terminal residue" evidence="4">
    <location>
        <position position="155"/>
    </location>
</feature>